<dbReference type="PANTHER" id="PTHR43017">
    <property type="entry name" value="GALACTOSIDE O-ACETYLTRANSFERASE"/>
    <property type="match status" value="1"/>
</dbReference>
<evidence type="ECO:0000256" key="3">
    <source>
        <dbReference type="ARBA" id="ARBA00022737"/>
    </source>
</evidence>
<evidence type="ECO:0000256" key="5">
    <source>
        <dbReference type="RuleBase" id="RU367021"/>
    </source>
</evidence>
<evidence type="ECO:0000256" key="2">
    <source>
        <dbReference type="ARBA" id="ARBA00022679"/>
    </source>
</evidence>
<dbReference type="FunFam" id="2.160.10.10:FF:000025">
    <property type="entry name" value="Hexapeptide-repeat containing-acetyltransferase"/>
    <property type="match status" value="1"/>
</dbReference>
<dbReference type="Proteomes" id="UP001211987">
    <property type="component" value="Unassembled WGS sequence"/>
</dbReference>
<comment type="similarity">
    <text evidence="1 5">Belongs to the transferase hexapeptide repeat family.</text>
</comment>
<sequence length="204" mass="23136">MGFNDERKRMNEGELYRSNDAEILKEQLQCVEKLYDYNVTRPSEKQKRKGLLKEMFAVIGDGCHIEPPFHANWGGKYVHFGKGVYANFNLTLVDDVEIYVGDYTMMGPNVTIITGTHPILPELRKEAYQFNLPVYIGENVWIGAGTIILPGITIGDNSVIGAGSIVTKDIPKNVVAYGQPCTIKREINDHDKIYYYKERKIKSV</sequence>
<keyword evidence="3" id="KW-0677">Repeat</keyword>
<dbReference type="EMBL" id="JAQLKE010000007">
    <property type="protein sequence ID" value="MDB7083392.1"/>
    <property type="molecule type" value="Genomic_DNA"/>
</dbReference>
<dbReference type="InterPro" id="IPR039369">
    <property type="entry name" value="LacA-like"/>
</dbReference>
<dbReference type="InterPro" id="IPR018357">
    <property type="entry name" value="Hexapep_transf_CS"/>
</dbReference>
<proteinExistence type="inferred from homology"/>
<dbReference type="InterPro" id="IPR024688">
    <property type="entry name" value="Mac_dom"/>
</dbReference>
<name>A0A6N2Y2D8_9FIRM</name>
<dbReference type="PANTHER" id="PTHR43017:SF1">
    <property type="entry name" value="ACETYLTRANSFERASE YJL218W-RELATED"/>
    <property type="match status" value="1"/>
</dbReference>
<gene>
    <name evidence="8" type="primary">lacA_1</name>
    <name evidence="8" type="ORF">CRLFYP8_01495</name>
    <name evidence="7" type="ORF">PM738_06245</name>
</gene>
<dbReference type="AlphaFoldDB" id="A0A6N2Y2D8"/>
<accession>A0A6N2Y2D8</accession>
<protein>
    <recommendedName>
        <fullName evidence="5">Acetyltransferase</fullName>
        <ecNumber evidence="5">2.3.1.-</ecNumber>
    </recommendedName>
</protein>
<keyword evidence="4 5" id="KW-0012">Acyltransferase</keyword>
<evidence type="ECO:0000313" key="8">
    <source>
        <dbReference type="EMBL" id="VYT60342.1"/>
    </source>
</evidence>
<feature type="domain" description="Maltose/galactoside acetyltransferase" evidence="6">
    <location>
        <begin position="7"/>
        <end position="61"/>
    </location>
</feature>
<keyword evidence="2 5" id="KW-0808">Transferase</keyword>
<dbReference type="RefSeq" id="WP_003537835.1">
    <property type="nucleotide sequence ID" value="NZ_AP031443.1"/>
</dbReference>
<reference evidence="8" key="1">
    <citation type="submission" date="2019-11" db="EMBL/GenBank/DDBJ databases">
        <authorList>
            <person name="Feng L."/>
        </authorList>
    </citation>
    <scope>NUCLEOTIDE SEQUENCE</scope>
    <source>
        <strain evidence="8">CramosumLFYP8</strain>
    </source>
</reference>
<dbReference type="InterPro" id="IPR001451">
    <property type="entry name" value="Hexapep"/>
</dbReference>
<dbReference type="Pfam" id="PF12464">
    <property type="entry name" value="Mac"/>
    <property type="match status" value="1"/>
</dbReference>
<dbReference type="EMBL" id="CACRTL010000011">
    <property type="protein sequence ID" value="VYT60342.1"/>
    <property type="molecule type" value="Genomic_DNA"/>
</dbReference>
<dbReference type="GO" id="GO:0008870">
    <property type="term" value="F:galactoside O-acetyltransferase activity"/>
    <property type="evidence" value="ECO:0007669"/>
    <property type="project" value="TreeGrafter"/>
</dbReference>
<dbReference type="Gene3D" id="2.160.10.10">
    <property type="entry name" value="Hexapeptide repeat proteins"/>
    <property type="match status" value="1"/>
</dbReference>
<reference evidence="7" key="2">
    <citation type="submission" date="2023-01" db="EMBL/GenBank/DDBJ databases">
        <title>Human gut microbiome strain richness.</title>
        <authorList>
            <person name="Chen-Liaw A."/>
        </authorList>
    </citation>
    <scope>NUCLEOTIDE SEQUENCE</scope>
    <source>
        <strain evidence="7">1001217st2_G6_1001217B_191108</strain>
    </source>
</reference>
<dbReference type="PROSITE" id="PS00101">
    <property type="entry name" value="HEXAPEP_TRANSFERASES"/>
    <property type="match status" value="1"/>
</dbReference>
<dbReference type="Pfam" id="PF00132">
    <property type="entry name" value="Hexapep"/>
    <property type="match status" value="1"/>
</dbReference>
<evidence type="ECO:0000259" key="6">
    <source>
        <dbReference type="SMART" id="SM01266"/>
    </source>
</evidence>
<evidence type="ECO:0000313" key="7">
    <source>
        <dbReference type="EMBL" id="MDB7083392.1"/>
    </source>
</evidence>
<evidence type="ECO:0000256" key="1">
    <source>
        <dbReference type="ARBA" id="ARBA00007274"/>
    </source>
</evidence>
<evidence type="ECO:0000256" key="4">
    <source>
        <dbReference type="ARBA" id="ARBA00023315"/>
    </source>
</evidence>
<dbReference type="SUPFAM" id="SSF51161">
    <property type="entry name" value="Trimeric LpxA-like enzymes"/>
    <property type="match status" value="1"/>
</dbReference>
<organism evidence="8">
    <name type="scientific">Thomasclavelia ramosa</name>
    <dbReference type="NCBI Taxonomy" id="1547"/>
    <lineage>
        <taxon>Bacteria</taxon>
        <taxon>Bacillati</taxon>
        <taxon>Bacillota</taxon>
        <taxon>Erysipelotrichia</taxon>
        <taxon>Erysipelotrichales</taxon>
        <taxon>Coprobacillaceae</taxon>
        <taxon>Thomasclavelia</taxon>
    </lineage>
</organism>
<dbReference type="EC" id="2.3.1.-" evidence="5"/>
<dbReference type="GeneID" id="64196210"/>
<dbReference type="SMART" id="SM01266">
    <property type="entry name" value="Mac"/>
    <property type="match status" value="1"/>
</dbReference>
<dbReference type="InterPro" id="IPR011004">
    <property type="entry name" value="Trimer_LpxA-like_sf"/>
</dbReference>
<dbReference type="CDD" id="cd03357">
    <property type="entry name" value="LbH_MAT_GAT"/>
    <property type="match status" value="1"/>
</dbReference>